<gene>
    <name evidence="1" type="ORF">GCM10009606_29890</name>
</gene>
<name>A0ABN1UI71_9ACTN</name>
<accession>A0ABN1UI71</accession>
<proteinExistence type="predicted"/>
<keyword evidence="2" id="KW-1185">Reference proteome</keyword>
<comment type="caution">
    <text evidence="1">The sequence shown here is derived from an EMBL/GenBank/DDBJ whole genome shotgun (WGS) entry which is preliminary data.</text>
</comment>
<sequence length="188" mass="21040">MKNHPKPTRASVLHAVTEEILARKDGQIPTDIDGIDTFFNDPDDLADALLLRWHTLLTASLERGLVGDPEDREEMVIEAWRHASETYRGVRMVIDELAENPTTDGIAHAVRATARNDRAAMAIAAGLASGFDEPAIRVGRRLELEARRRNDLVDDTAVREPPPRKLFSKFKTILIGRSVTAEFERPRP</sequence>
<dbReference type="Proteomes" id="UP001499979">
    <property type="component" value="Unassembled WGS sequence"/>
</dbReference>
<protein>
    <recommendedName>
        <fullName evidence="3">DUF222 domain-containing protein</fullName>
    </recommendedName>
</protein>
<evidence type="ECO:0000313" key="1">
    <source>
        <dbReference type="EMBL" id="GAA1149180.1"/>
    </source>
</evidence>
<organism evidence="1 2">
    <name type="scientific">Nocardioides aquiterrae</name>
    <dbReference type="NCBI Taxonomy" id="203799"/>
    <lineage>
        <taxon>Bacteria</taxon>
        <taxon>Bacillati</taxon>
        <taxon>Actinomycetota</taxon>
        <taxon>Actinomycetes</taxon>
        <taxon>Propionibacteriales</taxon>
        <taxon>Nocardioidaceae</taxon>
        <taxon>Nocardioides</taxon>
    </lineage>
</organism>
<dbReference type="RefSeq" id="WP_343908381.1">
    <property type="nucleotide sequence ID" value="NZ_BAAAJE010000015.1"/>
</dbReference>
<evidence type="ECO:0008006" key="3">
    <source>
        <dbReference type="Google" id="ProtNLM"/>
    </source>
</evidence>
<evidence type="ECO:0000313" key="2">
    <source>
        <dbReference type="Proteomes" id="UP001499979"/>
    </source>
</evidence>
<reference evidence="1 2" key="1">
    <citation type="journal article" date="2019" name="Int. J. Syst. Evol. Microbiol.">
        <title>The Global Catalogue of Microorganisms (GCM) 10K type strain sequencing project: providing services to taxonomists for standard genome sequencing and annotation.</title>
        <authorList>
            <consortium name="The Broad Institute Genomics Platform"/>
            <consortium name="The Broad Institute Genome Sequencing Center for Infectious Disease"/>
            <person name="Wu L."/>
            <person name="Ma J."/>
        </authorList>
    </citation>
    <scope>NUCLEOTIDE SEQUENCE [LARGE SCALE GENOMIC DNA]</scope>
    <source>
        <strain evidence="1 2">JCM 11813</strain>
    </source>
</reference>
<dbReference type="EMBL" id="BAAAJE010000015">
    <property type="protein sequence ID" value="GAA1149180.1"/>
    <property type="molecule type" value="Genomic_DNA"/>
</dbReference>